<proteinExistence type="predicted"/>
<dbReference type="GO" id="GO:0016020">
    <property type="term" value="C:membrane"/>
    <property type="evidence" value="ECO:0007669"/>
    <property type="project" value="UniProtKB-SubCell"/>
</dbReference>
<keyword evidence="2 5" id="KW-0812">Transmembrane</keyword>
<gene>
    <name evidence="7" type="ORF">NCTC12112_02686</name>
</gene>
<dbReference type="Pfam" id="PF00999">
    <property type="entry name" value="Na_H_Exchanger"/>
    <property type="match status" value="1"/>
</dbReference>
<evidence type="ECO:0000256" key="1">
    <source>
        <dbReference type="ARBA" id="ARBA00004141"/>
    </source>
</evidence>
<feature type="transmembrane region" description="Helical" evidence="5">
    <location>
        <begin position="341"/>
        <end position="357"/>
    </location>
</feature>
<dbReference type="GO" id="GO:1902600">
    <property type="term" value="P:proton transmembrane transport"/>
    <property type="evidence" value="ECO:0007669"/>
    <property type="project" value="InterPro"/>
</dbReference>
<feature type="domain" description="Cation/H+ exchanger transmembrane" evidence="6">
    <location>
        <begin position="12"/>
        <end position="376"/>
    </location>
</feature>
<reference evidence="7 8" key="1">
    <citation type="submission" date="2018-06" db="EMBL/GenBank/DDBJ databases">
        <authorList>
            <consortium name="Pathogen Informatics"/>
            <person name="Doyle S."/>
        </authorList>
    </citation>
    <scope>NUCLEOTIDE SEQUENCE [LARGE SCALE GENOMIC DNA]</scope>
    <source>
        <strain evidence="7 8">NCTC12112</strain>
    </source>
</reference>
<dbReference type="InterPro" id="IPR006153">
    <property type="entry name" value="Cation/H_exchanger_TM"/>
</dbReference>
<comment type="subcellular location">
    <subcellularLocation>
        <location evidence="1">Membrane</location>
        <topology evidence="1">Multi-pass membrane protein</topology>
    </subcellularLocation>
</comment>
<dbReference type="GeneID" id="78453962"/>
<evidence type="ECO:0000259" key="6">
    <source>
        <dbReference type="Pfam" id="PF00999"/>
    </source>
</evidence>
<protein>
    <submittedName>
        <fullName evidence="7">Potassium/proton antiporter</fullName>
    </submittedName>
</protein>
<dbReference type="PANTHER" id="PTHR31102">
    <property type="match status" value="1"/>
</dbReference>
<dbReference type="InterPro" id="IPR051843">
    <property type="entry name" value="CPA1_transporter"/>
</dbReference>
<dbReference type="RefSeq" id="WP_005980632.1">
    <property type="nucleotide sequence ID" value="NZ_CABKNW010000005.1"/>
</dbReference>
<organism evidence="7 8">
    <name type="scientific">Fusobacterium ulcerans</name>
    <dbReference type="NCBI Taxonomy" id="861"/>
    <lineage>
        <taxon>Bacteria</taxon>
        <taxon>Fusobacteriati</taxon>
        <taxon>Fusobacteriota</taxon>
        <taxon>Fusobacteriia</taxon>
        <taxon>Fusobacteriales</taxon>
        <taxon>Fusobacteriaceae</taxon>
        <taxon>Fusobacterium</taxon>
    </lineage>
</organism>
<evidence type="ECO:0000313" key="7">
    <source>
        <dbReference type="EMBL" id="SQJ12349.1"/>
    </source>
</evidence>
<dbReference type="PANTHER" id="PTHR31102:SF1">
    <property type="entry name" value="CATION_H+ EXCHANGER DOMAIN-CONTAINING PROTEIN"/>
    <property type="match status" value="1"/>
</dbReference>
<feature type="transmembrane region" description="Helical" evidence="5">
    <location>
        <begin position="84"/>
        <end position="103"/>
    </location>
</feature>
<feature type="transmembrane region" description="Helical" evidence="5">
    <location>
        <begin position="109"/>
        <end position="130"/>
    </location>
</feature>
<name>A0AAX2JEG6_9FUSO</name>
<sequence length="392" mass="41822">MLTSLAFIFLLGLILGALFTKLKLPALLGMILTGIILGPYALNLLDNSILSISPSLRQLALVIILTRAGLAMNIEDLKRAGRPALLMCFLPALFEITGTVLIAPKLLGITVLEAAIIGSVIAAVSPAVVVPRMLKLIEEKRGTGKSIPQLIMAGASVDDVFVIVLFTSFLGFEKGGGLSAVKLVYVPVSIIVGIITGLIVGYILVKFFKKFHMRDSVKVVILLSMSFLLLELEKRIGEKVPFSALIAVMSIGIGILKNYDVLAKRLSAKFSKLWVAAEILLFVLVGATVDIKYAVAAGLLAVILILGVLIFRMAGVFCCLLGSRLNTKERAFTMMAYTPKATVQAAIGGIPLAMGFACGELTLTVAVLSILITAPLGAFAIDYSYKKLLKKE</sequence>
<dbReference type="Proteomes" id="UP000249008">
    <property type="component" value="Chromosome 1"/>
</dbReference>
<evidence type="ECO:0000256" key="2">
    <source>
        <dbReference type="ARBA" id="ARBA00022692"/>
    </source>
</evidence>
<dbReference type="InterPro" id="IPR038770">
    <property type="entry name" value="Na+/solute_symporter_sf"/>
</dbReference>
<feature type="transmembrane region" description="Helical" evidence="5">
    <location>
        <begin position="271"/>
        <end position="289"/>
    </location>
</feature>
<dbReference type="Gene3D" id="1.20.1530.20">
    <property type="match status" value="1"/>
</dbReference>
<evidence type="ECO:0000313" key="8">
    <source>
        <dbReference type="Proteomes" id="UP000249008"/>
    </source>
</evidence>
<dbReference type="EMBL" id="LS483487">
    <property type="protein sequence ID" value="SQJ12349.1"/>
    <property type="molecule type" value="Genomic_DNA"/>
</dbReference>
<keyword evidence="3 5" id="KW-1133">Transmembrane helix</keyword>
<evidence type="ECO:0000256" key="3">
    <source>
        <dbReference type="ARBA" id="ARBA00022989"/>
    </source>
</evidence>
<dbReference type="AlphaFoldDB" id="A0AAX2JEG6"/>
<evidence type="ECO:0000256" key="5">
    <source>
        <dbReference type="SAM" id="Phobius"/>
    </source>
</evidence>
<accession>A0AAX2JEG6</accession>
<dbReference type="KEGG" id="ful:C4N20_04015"/>
<feature type="transmembrane region" description="Helical" evidence="5">
    <location>
        <begin position="184"/>
        <end position="205"/>
    </location>
</feature>
<evidence type="ECO:0000256" key="4">
    <source>
        <dbReference type="ARBA" id="ARBA00023136"/>
    </source>
</evidence>
<feature type="transmembrane region" description="Helical" evidence="5">
    <location>
        <begin position="295"/>
        <end position="321"/>
    </location>
</feature>
<keyword evidence="4 5" id="KW-0472">Membrane</keyword>
<feature type="transmembrane region" description="Helical" evidence="5">
    <location>
        <begin position="363"/>
        <end position="385"/>
    </location>
</feature>
<feature type="transmembrane region" description="Helical" evidence="5">
    <location>
        <begin position="150"/>
        <end position="172"/>
    </location>
</feature>
<dbReference type="GO" id="GO:0015297">
    <property type="term" value="F:antiporter activity"/>
    <property type="evidence" value="ECO:0007669"/>
    <property type="project" value="InterPro"/>
</dbReference>